<accession>A0ACC0CBA2</accession>
<sequence>MQQVPPETSRRTGRPPAMREAMKERSDKPQVKAKVYMLDGLPVDTEADIVEGDFLRAYDNLGRSISRTSKGGVVTDWTQPKIPVEIIVDYSTRAASSLPMHRSRAPYRCSLFKTVYICRETGFGHTQGYSSSYDLVFKSARGLQCTWLIPRTRASSDGVDYSDLGEWIYLKRGVDCRGCGLIGLRRHRIMLCGGTTALWRARRGLKLRIWTFPSRPTMTFCVSLHSGVEAALMCLDSLRLTSFARNPHVVLPRGWALILGTYSLVPRGTQIPYSAAVDLVTGLEQAIGYIETLLSLAIGIIVDRPSLGEIS</sequence>
<protein>
    <submittedName>
        <fullName evidence="1">Uncharacterized protein</fullName>
    </submittedName>
</protein>
<dbReference type="Proteomes" id="UP001060085">
    <property type="component" value="Linkage Group LG01"/>
</dbReference>
<gene>
    <name evidence="1" type="ORF">M9H77_03462</name>
</gene>
<dbReference type="EMBL" id="CM044701">
    <property type="protein sequence ID" value="KAI5682234.1"/>
    <property type="molecule type" value="Genomic_DNA"/>
</dbReference>
<keyword evidence="2" id="KW-1185">Reference proteome</keyword>
<comment type="caution">
    <text evidence="1">The sequence shown here is derived from an EMBL/GenBank/DDBJ whole genome shotgun (WGS) entry which is preliminary data.</text>
</comment>
<name>A0ACC0CBA2_CATRO</name>
<evidence type="ECO:0000313" key="2">
    <source>
        <dbReference type="Proteomes" id="UP001060085"/>
    </source>
</evidence>
<evidence type="ECO:0000313" key="1">
    <source>
        <dbReference type="EMBL" id="KAI5682234.1"/>
    </source>
</evidence>
<proteinExistence type="predicted"/>
<reference evidence="2" key="1">
    <citation type="journal article" date="2023" name="Nat. Plants">
        <title>Single-cell RNA sequencing provides a high-resolution roadmap for understanding the multicellular compartmentation of specialized metabolism.</title>
        <authorList>
            <person name="Sun S."/>
            <person name="Shen X."/>
            <person name="Li Y."/>
            <person name="Li Y."/>
            <person name="Wang S."/>
            <person name="Li R."/>
            <person name="Zhang H."/>
            <person name="Shen G."/>
            <person name="Guo B."/>
            <person name="Wei J."/>
            <person name="Xu J."/>
            <person name="St-Pierre B."/>
            <person name="Chen S."/>
            <person name="Sun C."/>
        </authorList>
    </citation>
    <scope>NUCLEOTIDE SEQUENCE [LARGE SCALE GENOMIC DNA]</scope>
</reference>
<organism evidence="1 2">
    <name type="scientific">Catharanthus roseus</name>
    <name type="common">Madagascar periwinkle</name>
    <name type="synonym">Vinca rosea</name>
    <dbReference type="NCBI Taxonomy" id="4058"/>
    <lineage>
        <taxon>Eukaryota</taxon>
        <taxon>Viridiplantae</taxon>
        <taxon>Streptophyta</taxon>
        <taxon>Embryophyta</taxon>
        <taxon>Tracheophyta</taxon>
        <taxon>Spermatophyta</taxon>
        <taxon>Magnoliopsida</taxon>
        <taxon>eudicotyledons</taxon>
        <taxon>Gunneridae</taxon>
        <taxon>Pentapetalae</taxon>
        <taxon>asterids</taxon>
        <taxon>lamiids</taxon>
        <taxon>Gentianales</taxon>
        <taxon>Apocynaceae</taxon>
        <taxon>Rauvolfioideae</taxon>
        <taxon>Vinceae</taxon>
        <taxon>Catharanthinae</taxon>
        <taxon>Catharanthus</taxon>
    </lineage>
</organism>